<feature type="region of interest" description="Disordered" evidence="1">
    <location>
        <begin position="205"/>
        <end position="248"/>
    </location>
</feature>
<evidence type="ECO:0000259" key="3">
    <source>
        <dbReference type="PROSITE" id="PS50908"/>
    </source>
</evidence>
<dbReference type="SUPFAM" id="SSF54495">
    <property type="entry name" value="UBC-like"/>
    <property type="match status" value="1"/>
</dbReference>
<dbReference type="InterPro" id="IPR006575">
    <property type="entry name" value="RWD_dom"/>
</dbReference>
<dbReference type="GO" id="GO:0033554">
    <property type="term" value="P:cellular response to stress"/>
    <property type="evidence" value="ECO:0007669"/>
    <property type="project" value="UniProtKB-ARBA"/>
</dbReference>
<dbReference type="FunFam" id="3.10.110.10:FF:000050">
    <property type="entry name" value="eIF-2-alpha kinase GCN2"/>
    <property type="match status" value="1"/>
</dbReference>
<reference evidence="4 5" key="1">
    <citation type="submission" date="2019-12" db="EMBL/GenBank/DDBJ databases">
        <authorList>
            <person name="Scholz U."/>
            <person name="Mascher M."/>
            <person name="Fiebig A."/>
        </authorList>
    </citation>
    <scope>NUCLEOTIDE SEQUENCE</scope>
</reference>
<feature type="compositionally biased region" description="Low complexity" evidence="1">
    <location>
        <begin position="213"/>
        <end position="226"/>
    </location>
</feature>
<dbReference type="Gene3D" id="3.10.110.10">
    <property type="entry name" value="Ubiquitin Conjugating Enzyme"/>
    <property type="match status" value="1"/>
</dbReference>
<dbReference type="Proteomes" id="UP001189122">
    <property type="component" value="Unassembled WGS sequence"/>
</dbReference>
<dbReference type="Pfam" id="PF05773">
    <property type="entry name" value="RWD"/>
    <property type="match status" value="1"/>
</dbReference>
<dbReference type="CDD" id="cd23818">
    <property type="entry name" value="RWD_RNF25"/>
    <property type="match status" value="1"/>
</dbReference>
<keyword evidence="5" id="KW-1185">Reference proteome</keyword>
<keyword evidence="2" id="KW-0812">Transmembrane</keyword>
<dbReference type="PROSITE" id="PS50908">
    <property type="entry name" value="RWD"/>
    <property type="match status" value="1"/>
</dbReference>
<dbReference type="GO" id="GO:0009893">
    <property type="term" value="P:positive regulation of metabolic process"/>
    <property type="evidence" value="ECO:0007669"/>
    <property type="project" value="UniProtKB-ARBA"/>
</dbReference>
<dbReference type="PANTHER" id="PTHR13198:SF4">
    <property type="entry name" value="E3 UBIQUITIN-PROTEIN LIGASE RNF25"/>
    <property type="match status" value="1"/>
</dbReference>
<dbReference type="EMBL" id="LR743600">
    <property type="protein sequence ID" value="CAA2630558.1"/>
    <property type="molecule type" value="Genomic_DNA"/>
</dbReference>
<sequence length="248" mass="27124">MEAAAAAAAEEEVQEELEAVVAVYGEDCRVLQTFPPHINVSIRPRTADDPAQQFVEAVLGVRAGARYPAEPPHVILVESKGLDEERHEKLTTIVRNKAQELSSRPMLIALCEGLIWFFALLVIAFSDGGTGFNKKISFRELDLLFRKIESEEVAGWDLLCSDEENRRREKFEALLRLQREHSGLIEPKKDLIVAPGMFLPEWASPASGGGDAAGELPAMASGSPPRAARRRGREGAGLTGGNIQRAVE</sequence>
<dbReference type="AlphaFoldDB" id="A0A7I8JIP6"/>
<evidence type="ECO:0000256" key="2">
    <source>
        <dbReference type="SAM" id="Phobius"/>
    </source>
</evidence>
<dbReference type="SMART" id="SM00591">
    <property type="entry name" value="RWD"/>
    <property type="match status" value="1"/>
</dbReference>
<dbReference type="InterPro" id="IPR016135">
    <property type="entry name" value="UBQ-conjugating_enzyme/RWD"/>
</dbReference>
<protein>
    <recommendedName>
        <fullName evidence="3">RWD domain-containing protein</fullName>
    </recommendedName>
</protein>
<evidence type="ECO:0000313" key="4">
    <source>
        <dbReference type="EMBL" id="CAA2630558.1"/>
    </source>
</evidence>
<dbReference type="EMBL" id="CACRZD030000013">
    <property type="protein sequence ID" value="CAA6669801.1"/>
    <property type="molecule type" value="Genomic_DNA"/>
</dbReference>
<organism evidence="4">
    <name type="scientific">Spirodela intermedia</name>
    <name type="common">Intermediate duckweed</name>
    <dbReference type="NCBI Taxonomy" id="51605"/>
    <lineage>
        <taxon>Eukaryota</taxon>
        <taxon>Viridiplantae</taxon>
        <taxon>Streptophyta</taxon>
        <taxon>Embryophyta</taxon>
        <taxon>Tracheophyta</taxon>
        <taxon>Spermatophyta</taxon>
        <taxon>Magnoliopsida</taxon>
        <taxon>Liliopsida</taxon>
        <taxon>Araceae</taxon>
        <taxon>Lemnoideae</taxon>
        <taxon>Spirodela</taxon>
    </lineage>
</organism>
<dbReference type="GO" id="GO:0061630">
    <property type="term" value="F:ubiquitin protein ligase activity"/>
    <property type="evidence" value="ECO:0007669"/>
    <property type="project" value="InterPro"/>
</dbReference>
<dbReference type="InterPro" id="IPR039133">
    <property type="entry name" value="RNF25"/>
</dbReference>
<accession>A0A7I8JIP6</accession>
<evidence type="ECO:0000256" key="1">
    <source>
        <dbReference type="SAM" id="MobiDB-lite"/>
    </source>
</evidence>
<proteinExistence type="predicted"/>
<feature type="domain" description="RWD" evidence="3">
    <location>
        <begin position="15"/>
        <end position="121"/>
    </location>
</feature>
<feature type="transmembrane region" description="Helical" evidence="2">
    <location>
        <begin position="105"/>
        <end position="125"/>
    </location>
</feature>
<dbReference type="GO" id="GO:0005634">
    <property type="term" value="C:nucleus"/>
    <property type="evidence" value="ECO:0007669"/>
    <property type="project" value="TreeGrafter"/>
</dbReference>
<name>A0A7I8JIP6_SPIIN</name>
<keyword evidence="2" id="KW-0472">Membrane</keyword>
<dbReference type="GO" id="GO:0051246">
    <property type="term" value="P:regulation of protein metabolic process"/>
    <property type="evidence" value="ECO:0007669"/>
    <property type="project" value="UniProtKB-ARBA"/>
</dbReference>
<dbReference type="PANTHER" id="PTHR13198">
    <property type="entry name" value="RING FINGER PROTEIN 25"/>
    <property type="match status" value="1"/>
</dbReference>
<gene>
    <name evidence="4" type="ORF">SI7747_13016204</name>
</gene>
<keyword evidence="2" id="KW-1133">Transmembrane helix</keyword>
<evidence type="ECO:0000313" key="5">
    <source>
        <dbReference type="Proteomes" id="UP001189122"/>
    </source>
</evidence>
<dbReference type="GO" id="GO:0010468">
    <property type="term" value="P:regulation of gene expression"/>
    <property type="evidence" value="ECO:0007669"/>
    <property type="project" value="UniProtKB-ARBA"/>
</dbReference>
<dbReference type="GO" id="GO:0016567">
    <property type="term" value="P:protein ubiquitination"/>
    <property type="evidence" value="ECO:0007669"/>
    <property type="project" value="TreeGrafter"/>
</dbReference>